<reference evidence="3" key="2">
    <citation type="submission" date="2021-01" db="UniProtKB">
        <authorList>
            <consortium name="EnsemblMetazoa"/>
        </authorList>
    </citation>
    <scope>IDENTIFICATION</scope>
</reference>
<dbReference type="RefSeq" id="XP_003723695.1">
    <property type="nucleotide sequence ID" value="XM_003723647.3"/>
</dbReference>
<evidence type="ECO:0000313" key="3">
    <source>
        <dbReference type="EnsemblMetazoa" id="XP_030831109"/>
    </source>
</evidence>
<dbReference type="Pfam" id="PF12335">
    <property type="entry name" value="SBF2"/>
    <property type="match status" value="1"/>
</dbReference>
<name>A0A7M7N4E3_STRPU</name>
<dbReference type="OMA" id="HEVEMAG"/>
<dbReference type="Proteomes" id="UP000007110">
    <property type="component" value="Unassembled WGS sequence"/>
</dbReference>
<dbReference type="EnsemblMetazoa" id="XM_003723647">
    <property type="protein sequence ID" value="XP_003723695"/>
    <property type="gene ID" value="LOC100890202"/>
</dbReference>
<feature type="domain" description="SBF1/SBF2" evidence="2">
    <location>
        <begin position="163"/>
        <end position="206"/>
    </location>
</feature>
<dbReference type="AlphaFoldDB" id="A0A7M7N4E3"/>
<dbReference type="FunCoup" id="A0A7M7N4E3">
    <property type="interactions" value="602"/>
</dbReference>
<keyword evidence="4" id="KW-1185">Reference proteome</keyword>
<dbReference type="InterPro" id="IPR039872">
    <property type="entry name" value="KIAA0513"/>
</dbReference>
<reference evidence="4" key="1">
    <citation type="submission" date="2015-02" db="EMBL/GenBank/DDBJ databases">
        <title>Genome sequencing for Strongylocentrotus purpuratus.</title>
        <authorList>
            <person name="Murali S."/>
            <person name="Liu Y."/>
            <person name="Vee V."/>
            <person name="English A."/>
            <person name="Wang M."/>
            <person name="Skinner E."/>
            <person name="Han Y."/>
            <person name="Muzny D.M."/>
            <person name="Worley K.C."/>
            <person name="Gibbs R.A."/>
        </authorList>
    </citation>
    <scope>NUCLEOTIDE SEQUENCE</scope>
</reference>
<dbReference type="PANTHER" id="PTHR13663">
    <property type="entry name" value="SIMILAR TO RIKEN CDNA 6430548M08"/>
    <property type="match status" value="1"/>
</dbReference>
<evidence type="ECO:0000259" key="2">
    <source>
        <dbReference type="Pfam" id="PF12335"/>
    </source>
</evidence>
<evidence type="ECO:0000313" key="4">
    <source>
        <dbReference type="Proteomes" id="UP000007110"/>
    </source>
</evidence>
<accession>A0A7M7N4E3</accession>
<dbReference type="OrthoDB" id="6268344at2759"/>
<dbReference type="InterPro" id="IPR022096">
    <property type="entry name" value="SBF1/SBF2"/>
</dbReference>
<organism evidence="3 4">
    <name type="scientific">Strongylocentrotus purpuratus</name>
    <name type="common">Purple sea urchin</name>
    <dbReference type="NCBI Taxonomy" id="7668"/>
    <lineage>
        <taxon>Eukaryota</taxon>
        <taxon>Metazoa</taxon>
        <taxon>Echinodermata</taxon>
        <taxon>Eleutherozoa</taxon>
        <taxon>Echinozoa</taxon>
        <taxon>Echinoidea</taxon>
        <taxon>Euechinoidea</taxon>
        <taxon>Echinacea</taxon>
        <taxon>Camarodonta</taxon>
        <taxon>Echinidea</taxon>
        <taxon>Strongylocentrotidae</taxon>
        <taxon>Strongylocentrotus</taxon>
    </lineage>
</organism>
<dbReference type="EnsemblMetazoa" id="XM_030975249">
    <property type="protein sequence ID" value="XP_030831109"/>
    <property type="gene ID" value="LOC100890202"/>
</dbReference>
<feature type="region of interest" description="Disordered" evidence="1">
    <location>
        <begin position="130"/>
        <end position="164"/>
    </location>
</feature>
<dbReference type="GeneID" id="100890202"/>
<proteinExistence type="predicted"/>
<dbReference type="KEGG" id="spu:100890202"/>
<dbReference type="InParanoid" id="A0A7M7N4E3"/>
<dbReference type="RefSeq" id="XP_030831109.1">
    <property type="nucleotide sequence ID" value="XM_030975249.1"/>
</dbReference>
<protein>
    <recommendedName>
        <fullName evidence="2">SBF1/SBF2 domain-containing protein</fullName>
    </recommendedName>
</protein>
<dbReference type="PANTHER" id="PTHR13663:SF2">
    <property type="entry name" value="SIMILAR TO RIKEN CDNA 6430548M08"/>
    <property type="match status" value="1"/>
</dbReference>
<evidence type="ECO:0000256" key="1">
    <source>
        <dbReference type="SAM" id="MobiDB-lite"/>
    </source>
</evidence>
<sequence>MDDFNGVSERLEMNGEKGPITEEIQRECKEFIEDLVDRIFNKSSTIVQEDNAKFGIYSRTTEGRALFARLVDSQRVNTKRVSEQTFYRLVQFFALCLFECNEADDFHPAKCLMNMSYTFFHYSEEVEDRTQDVISPDSEEADDSTNGDNNNALESPSNPKPPKVKSFLYTHLKEQPIWKCQRFWNASFFESVHHERTQHSPDGKRGHWRHMSSEEQELAEIMEENITFGQLATFLHNMMGLGLSEQFTRRFLDKMGVIGNITKDQYDMLAANIASHFKATSHFQPASGKETRQWSLSNLGTPIRRRLSSLMKQPSKH</sequence>